<dbReference type="Gene3D" id="3.20.20.70">
    <property type="entry name" value="Aldolase class I"/>
    <property type="match status" value="1"/>
</dbReference>
<dbReference type="SUPFAM" id="SSF51569">
    <property type="entry name" value="Aldolase"/>
    <property type="match status" value="1"/>
</dbReference>
<keyword evidence="5" id="KW-0119">Carbohydrate metabolism</keyword>
<dbReference type="GO" id="GO:0016829">
    <property type="term" value="F:lyase activity"/>
    <property type="evidence" value="ECO:0007669"/>
    <property type="project" value="UniProtKB-KW"/>
</dbReference>
<dbReference type="InterPro" id="IPR013785">
    <property type="entry name" value="Aldolase_TIM"/>
</dbReference>
<reference evidence="6 7" key="1">
    <citation type="journal article" date="2014" name="Int. J. Syst. Evol. Microbiol.">
        <title>Brachybacterium ginsengisoli sp. nov., isolated from soil of a ginseng field.</title>
        <authorList>
            <person name="Hoang V.A."/>
            <person name="Kim Y.J."/>
            <person name="Nguyen N.L."/>
            <person name="Yang D.C."/>
        </authorList>
    </citation>
    <scope>NUCLEOTIDE SEQUENCE [LARGE SCALE GENOMIC DNA]</scope>
    <source>
        <strain evidence="6 7">DCY80</strain>
    </source>
</reference>
<proteinExistence type="inferred from homology"/>
<keyword evidence="7" id="KW-1185">Reference proteome</keyword>
<dbReference type="Pfam" id="PF01081">
    <property type="entry name" value="Aldolase"/>
    <property type="match status" value="1"/>
</dbReference>
<comment type="similarity">
    <text evidence="2">Belongs to the KHG/KDPG aldolase family.</text>
</comment>
<name>A0A291H060_9MICO</name>
<dbReference type="InterPro" id="IPR000887">
    <property type="entry name" value="Aldlse_KDPG_KHG"/>
</dbReference>
<evidence type="ECO:0000256" key="5">
    <source>
        <dbReference type="ARBA" id="ARBA00023277"/>
    </source>
</evidence>
<dbReference type="PANTHER" id="PTHR30246">
    <property type="entry name" value="2-KETO-3-DEOXY-6-PHOSPHOGLUCONATE ALDOLASE"/>
    <property type="match status" value="1"/>
</dbReference>
<dbReference type="OrthoDB" id="9805177at2"/>
<sequence length="218" mass="22214">MSAHRTDSPQRADSPEHTDSAAYFDAAFAASPLMAILRGMGVERSLELATTAWDLGIDAVELPLQTDVDAEALAAVVAAGRERGKQVGAGTVLDAATVEVAASAGAAFTVSPGLDLAVVRASEEAGLASLPGVASATEVQHAHVAGLRWLKAFPASLLGAGWFPAMAGPFPQTRFVATGGMNARNAAEFLDAGVRVVAVGSALEDPAEIARLAEVIAR</sequence>
<accession>A0A291H060</accession>
<dbReference type="Proteomes" id="UP000217889">
    <property type="component" value="Chromosome"/>
</dbReference>
<dbReference type="RefSeq" id="WP_096800328.1">
    <property type="nucleotide sequence ID" value="NZ_CP023564.1"/>
</dbReference>
<evidence type="ECO:0000256" key="1">
    <source>
        <dbReference type="ARBA" id="ARBA00004761"/>
    </source>
</evidence>
<evidence type="ECO:0000313" key="6">
    <source>
        <dbReference type="EMBL" id="ATG55868.1"/>
    </source>
</evidence>
<comment type="pathway">
    <text evidence="1">Carbohydrate acid metabolism.</text>
</comment>
<gene>
    <name evidence="6" type="ORF">CFK41_14580</name>
</gene>
<evidence type="ECO:0000256" key="2">
    <source>
        <dbReference type="ARBA" id="ARBA00006906"/>
    </source>
</evidence>
<evidence type="ECO:0000256" key="3">
    <source>
        <dbReference type="ARBA" id="ARBA00011233"/>
    </source>
</evidence>
<dbReference type="EMBL" id="CP023564">
    <property type="protein sequence ID" value="ATG55868.1"/>
    <property type="molecule type" value="Genomic_DNA"/>
</dbReference>
<protein>
    <submittedName>
        <fullName evidence="6">2-dehydro-3-deoxyphosphogluconate aldolase</fullName>
    </submittedName>
</protein>
<evidence type="ECO:0000256" key="4">
    <source>
        <dbReference type="ARBA" id="ARBA00023239"/>
    </source>
</evidence>
<dbReference type="CDD" id="cd00452">
    <property type="entry name" value="KDPG_aldolase"/>
    <property type="match status" value="1"/>
</dbReference>
<comment type="subunit">
    <text evidence="3">Homotrimer.</text>
</comment>
<dbReference type="PANTHER" id="PTHR30246:SF1">
    <property type="entry name" value="2-DEHYDRO-3-DEOXY-6-PHOSPHOGALACTONATE ALDOLASE-RELATED"/>
    <property type="match status" value="1"/>
</dbReference>
<dbReference type="AlphaFoldDB" id="A0A291H060"/>
<organism evidence="6 7">
    <name type="scientific">Brachybacterium ginsengisoli</name>
    <dbReference type="NCBI Taxonomy" id="1331682"/>
    <lineage>
        <taxon>Bacteria</taxon>
        <taxon>Bacillati</taxon>
        <taxon>Actinomycetota</taxon>
        <taxon>Actinomycetes</taxon>
        <taxon>Micrococcales</taxon>
        <taxon>Dermabacteraceae</taxon>
        <taxon>Brachybacterium</taxon>
    </lineage>
</organism>
<evidence type="ECO:0000313" key="7">
    <source>
        <dbReference type="Proteomes" id="UP000217889"/>
    </source>
</evidence>
<dbReference type="KEGG" id="bgg:CFK41_14580"/>
<keyword evidence="4" id="KW-0456">Lyase</keyword>